<keyword evidence="2" id="KW-1185">Reference proteome</keyword>
<organism evidence="1 2">
    <name type="scientific">Canavalia gladiata</name>
    <name type="common">Sword bean</name>
    <name type="synonym">Dolichos gladiatus</name>
    <dbReference type="NCBI Taxonomy" id="3824"/>
    <lineage>
        <taxon>Eukaryota</taxon>
        <taxon>Viridiplantae</taxon>
        <taxon>Streptophyta</taxon>
        <taxon>Embryophyta</taxon>
        <taxon>Tracheophyta</taxon>
        <taxon>Spermatophyta</taxon>
        <taxon>Magnoliopsida</taxon>
        <taxon>eudicotyledons</taxon>
        <taxon>Gunneridae</taxon>
        <taxon>Pentapetalae</taxon>
        <taxon>rosids</taxon>
        <taxon>fabids</taxon>
        <taxon>Fabales</taxon>
        <taxon>Fabaceae</taxon>
        <taxon>Papilionoideae</taxon>
        <taxon>50 kb inversion clade</taxon>
        <taxon>NPAAA clade</taxon>
        <taxon>indigoferoid/millettioid clade</taxon>
        <taxon>Phaseoleae</taxon>
        <taxon>Canavalia</taxon>
    </lineage>
</organism>
<dbReference type="AlphaFoldDB" id="A0AAN9L3V2"/>
<dbReference type="Proteomes" id="UP001367508">
    <property type="component" value="Unassembled WGS sequence"/>
</dbReference>
<gene>
    <name evidence="1" type="ORF">VNO77_22841</name>
</gene>
<proteinExistence type="predicted"/>
<reference evidence="1 2" key="1">
    <citation type="submission" date="2024-01" db="EMBL/GenBank/DDBJ databases">
        <title>The genomes of 5 underutilized Papilionoideae crops provide insights into root nodulation and disease resistanc.</title>
        <authorList>
            <person name="Jiang F."/>
        </authorList>
    </citation>
    <scope>NUCLEOTIDE SEQUENCE [LARGE SCALE GENOMIC DNA]</scope>
    <source>
        <strain evidence="1">LVBAO_FW01</strain>
        <tissue evidence="1">Leaves</tissue>
    </source>
</reference>
<accession>A0AAN9L3V2</accession>
<comment type="caution">
    <text evidence="1">The sequence shown here is derived from an EMBL/GenBank/DDBJ whole genome shotgun (WGS) entry which is preliminary data.</text>
</comment>
<dbReference type="EMBL" id="JAYMYQ010000005">
    <property type="protein sequence ID" value="KAK7328724.1"/>
    <property type="molecule type" value="Genomic_DNA"/>
</dbReference>
<sequence length="107" mass="11868">MCSLVFEPRVVKLQANSWAAVDSNLGLEDSALARSICSSFFKGPVVVLAKIEATFQAPRESPEEAKKKPLNSISIPFFLTYVVTALDMAPLIKRDPELLQFKLKELN</sequence>
<evidence type="ECO:0000313" key="1">
    <source>
        <dbReference type="EMBL" id="KAK7328724.1"/>
    </source>
</evidence>
<evidence type="ECO:0000313" key="2">
    <source>
        <dbReference type="Proteomes" id="UP001367508"/>
    </source>
</evidence>
<name>A0AAN9L3V2_CANGL</name>
<protein>
    <submittedName>
        <fullName evidence="1">Uncharacterized protein</fullName>
    </submittedName>
</protein>